<feature type="non-terminal residue" evidence="1">
    <location>
        <position position="1"/>
    </location>
</feature>
<dbReference type="EMBL" id="BTRK01000003">
    <property type="protein sequence ID" value="GMR44316.1"/>
    <property type="molecule type" value="Genomic_DNA"/>
</dbReference>
<protein>
    <submittedName>
        <fullName evidence="1">Uncharacterized protein</fullName>
    </submittedName>
</protein>
<organism evidence="1 2">
    <name type="scientific">Pristionchus mayeri</name>
    <dbReference type="NCBI Taxonomy" id="1317129"/>
    <lineage>
        <taxon>Eukaryota</taxon>
        <taxon>Metazoa</taxon>
        <taxon>Ecdysozoa</taxon>
        <taxon>Nematoda</taxon>
        <taxon>Chromadorea</taxon>
        <taxon>Rhabditida</taxon>
        <taxon>Rhabditina</taxon>
        <taxon>Diplogasteromorpha</taxon>
        <taxon>Diplogasteroidea</taxon>
        <taxon>Neodiplogasteridae</taxon>
        <taxon>Pristionchus</taxon>
    </lineage>
</organism>
<accession>A0AAN5CHH7</accession>
<dbReference type="AlphaFoldDB" id="A0AAN5CHH7"/>
<reference evidence="2" key="1">
    <citation type="submission" date="2022-10" db="EMBL/GenBank/DDBJ databases">
        <title>Genome assembly of Pristionchus species.</title>
        <authorList>
            <person name="Yoshida K."/>
            <person name="Sommer R.J."/>
        </authorList>
    </citation>
    <scope>NUCLEOTIDE SEQUENCE [LARGE SCALE GENOMIC DNA]</scope>
    <source>
        <strain evidence="2">RS5460</strain>
    </source>
</reference>
<comment type="caution">
    <text evidence="1">The sequence shown here is derived from an EMBL/GenBank/DDBJ whole genome shotgun (WGS) entry which is preliminary data.</text>
</comment>
<dbReference type="PANTHER" id="PTHR47411:SF3">
    <property type="entry name" value="I-BETA-1,3-N-ACETYLGLUCOSAMINYLTRANSFERASE"/>
    <property type="match status" value="1"/>
</dbReference>
<evidence type="ECO:0000313" key="1">
    <source>
        <dbReference type="EMBL" id="GMR44316.1"/>
    </source>
</evidence>
<proteinExistence type="predicted"/>
<keyword evidence="2" id="KW-1185">Reference proteome</keyword>
<dbReference type="PANTHER" id="PTHR47411">
    <property type="entry name" value="B3GNT1, BETA-1,3-N-ACETYLGUCOSAMINYLTRANSFERASE 1, HOMOLOG"/>
    <property type="match status" value="1"/>
</dbReference>
<gene>
    <name evidence="1" type="ORF">PMAYCL1PPCAC_14511</name>
</gene>
<dbReference type="Proteomes" id="UP001328107">
    <property type="component" value="Unassembled WGS sequence"/>
</dbReference>
<dbReference type="Pfam" id="PF13896">
    <property type="entry name" value="Glyco_transf_49"/>
    <property type="match status" value="1"/>
</dbReference>
<name>A0AAN5CHH7_9BILA</name>
<evidence type="ECO:0000313" key="2">
    <source>
        <dbReference type="Proteomes" id="UP001328107"/>
    </source>
</evidence>
<sequence>RAGWFERPENFTYTRYTWEPRFVGLSSSVPLHDEALPYRIRPNNVLAWEMCRAGYEFHLVEDLFTFHRAKRVSDENRQGENYVIQLMNKLKYERAIAGWYKRMDRAYPGTKGSCPAILKRKLWYFTEE</sequence>